<feature type="domain" description="UvrD-like helicase ATP-binding" evidence="10">
    <location>
        <begin position="189"/>
        <end position="650"/>
    </location>
</feature>
<proteinExistence type="predicted"/>
<keyword evidence="2 9" id="KW-0378">Hydrolase</keyword>
<dbReference type="SUPFAM" id="SSF57783">
    <property type="entry name" value="Zinc beta-ribbon"/>
    <property type="match status" value="2"/>
</dbReference>
<dbReference type="InterPro" id="IPR013498">
    <property type="entry name" value="Topo_IA_Znf"/>
</dbReference>
<dbReference type="AlphaFoldDB" id="A0A2S5Z7J7"/>
<dbReference type="EC" id="5.6.2.4" evidence="7"/>
<dbReference type="Gene3D" id="3.40.50.300">
    <property type="entry name" value="P-loop containing nucleotide triphosphate hydrolases"/>
    <property type="match status" value="3"/>
</dbReference>
<dbReference type="Pfam" id="PF13361">
    <property type="entry name" value="UvrD_C"/>
    <property type="match status" value="1"/>
</dbReference>
<organism evidence="11 12">
    <name type="scientific">Marinobacter maroccanus</name>
    <dbReference type="NCBI Taxonomy" id="2055143"/>
    <lineage>
        <taxon>Bacteria</taxon>
        <taxon>Pseudomonadati</taxon>
        <taxon>Pseudomonadota</taxon>
        <taxon>Gammaproteobacteria</taxon>
        <taxon>Pseudomonadales</taxon>
        <taxon>Marinobacteraceae</taxon>
        <taxon>Marinobacter</taxon>
    </lineage>
</organism>
<dbReference type="InterPro" id="IPR014016">
    <property type="entry name" value="UvrD-like_ATP-bd"/>
</dbReference>
<keyword evidence="5" id="KW-0413">Isomerase</keyword>
<dbReference type="GO" id="GO:0016887">
    <property type="term" value="F:ATP hydrolysis activity"/>
    <property type="evidence" value="ECO:0007669"/>
    <property type="project" value="RHEA"/>
</dbReference>
<protein>
    <recommendedName>
        <fullName evidence="7">DNA 3'-5' helicase</fullName>
        <ecNumber evidence="7">5.6.2.4</ecNumber>
    </recommendedName>
</protein>
<sequence length="967" mass="110013">MSVFCQLWFLKLIGRSPLKIRILDDGLVLGSAKGFVRQIPWEAFSSAPIIRQGLFFSKLEFTANNQKESISWLSKTSTRALRESLCSRLLELHGVRATAALQRIHDLVEKAGYLRSTHAAAIARFAESQRHRLILPPEDIDFPENLVHPYKRLRQWAGSDPVLIEHMRDNFLRDELTRFQALFDAVESNPLTEKQREACVIDEDNNLVLAGAGTGKTSTMIGRTAYLLESGRAQDSDILMLAFGRKSAEEMEERVAAKIPGAKVKAATFHSLGLKIIGEVEGGKPQISKLSEDENLLAKTVDDWLQSLLEDNGYQEKVVRYFSDYLYPEKNCFDFADEGEYFEYIRANRIYSLKGENVKSLEEALIANWLFRMGVEYQYESPYKAAPTRTPDFRSYLPDFYLPDYDIYLEHFGIGRDGSTAPYIDAELYQEGIRWKRELHKEHHTTLVETFSYERSEGCLLSELERKLSVLGVKFEPLPNEAILDTLRERGVINEFSRLMTQLVGAFKGSHETWEEVRVRASRTPNPAQFHAAMDLLKPIVDQYNTYLESNECIDFNDMIGRAFHYVESGRFTPSWRYILVDEFQDISRPRARLVKALRDKTKNCTVFCVGDDWQAIYRFTGSDVTLTTGFEKEFGSTRTTSLDKTFRFNNRICDVASKFVMKNPAQVKKELRTHKIVSRNAVSILRRGQAERERDSELDEVCQAISDQVESKAKVYILGRFWFRLPDSSAVRGLERKFPKLSIERLTFHASKGKEADFVIVVGLDKGHYGFPSTKETHPLLNALLPPDEPYDFAEERRLFYVALTRARHRAYLMTDMSVASVFIKELLNENYPVETAEFLTSLNQIHATELSCSVCKSGTMVPRSSSSSTFFGCSNYPHCSNTEPGCTSCGSAMKKQGGFKICINDACRSWVPLCSVCGAPMKKRHGRYGDFWGCSNYRSEGPSCSHTVNRVAPPRFDSGAVLVAN</sequence>
<evidence type="ECO:0000313" key="11">
    <source>
        <dbReference type="EMBL" id="PPI83340.1"/>
    </source>
</evidence>
<keyword evidence="4 9" id="KW-0067">ATP-binding</keyword>
<dbReference type="GO" id="GO:0006265">
    <property type="term" value="P:DNA topological change"/>
    <property type="evidence" value="ECO:0007669"/>
    <property type="project" value="InterPro"/>
</dbReference>
<keyword evidence="3 9" id="KW-0347">Helicase</keyword>
<dbReference type="Gene3D" id="3.40.91.30">
    <property type="match status" value="1"/>
</dbReference>
<evidence type="ECO:0000256" key="8">
    <source>
        <dbReference type="ARBA" id="ARBA00048988"/>
    </source>
</evidence>
<dbReference type="Pfam" id="PF01396">
    <property type="entry name" value="Zn_ribbon_Top1"/>
    <property type="match status" value="2"/>
</dbReference>
<comment type="catalytic activity">
    <reaction evidence="8">
        <text>ATP + H2O = ADP + phosphate + H(+)</text>
        <dbReference type="Rhea" id="RHEA:13065"/>
        <dbReference type="ChEBI" id="CHEBI:15377"/>
        <dbReference type="ChEBI" id="CHEBI:15378"/>
        <dbReference type="ChEBI" id="CHEBI:30616"/>
        <dbReference type="ChEBI" id="CHEBI:43474"/>
        <dbReference type="ChEBI" id="CHEBI:456216"/>
        <dbReference type="EC" id="5.6.2.4"/>
    </reaction>
</comment>
<dbReference type="RefSeq" id="WP_104322713.1">
    <property type="nucleotide sequence ID" value="NZ_PSSX01000015.1"/>
</dbReference>
<dbReference type="GO" id="GO:0003916">
    <property type="term" value="F:DNA topoisomerase activity"/>
    <property type="evidence" value="ECO:0007669"/>
    <property type="project" value="InterPro"/>
</dbReference>
<comment type="caution">
    <text evidence="11">The sequence shown here is derived from an EMBL/GenBank/DDBJ whole genome shotgun (WGS) entry which is preliminary data.</text>
</comment>
<dbReference type="GO" id="GO:0043138">
    <property type="term" value="F:3'-5' DNA helicase activity"/>
    <property type="evidence" value="ECO:0007669"/>
    <property type="project" value="UniProtKB-EC"/>
</dbReference>
<dbReference type="InterPro" id="IPR000212">
    <property type="entry name" value="DNA_helicase_UvrD/REP"/>
</dbReference>
<dbReference type="GO" id="GO:0000725">
    <property type="term" value="P:recombinational repair"/>
    <property type="evidence" value="ECO:0007669"/>
    <property type="project" value="TreeGrafter"/>
</dbReference>
<evidence type="ECO:0000256" key="6">
    <source>
        <dbReference type="ARBA" id="ARBA00034617"/>
    </source>
</evidence>
<dbReference type="PROSITE" id="PS51198">
    <property type="entry name" value="UVRD_HELICASE_ATP_BIND"/>
    <property type="match status" value="1"/>
</dbReference>
<evidence type="ECO:0000259" key="10">
    <source>
        <dbReference type="PROSITE" id="PS51198"/>
    </source>
</evidence>
<dbReference type="Gene3D" id="3.30.65.10">
    <property type="entry name" value="Bacterial Topoisomerase I, domain 1"/>
    <property type="match status" value="2"/>
</dbReference>
<evidence type="ECO:0000256" key="7">
    <source>
        <dbReference type="ARBA" id="ARBA00034808"/>
    </source>
</evidence>
<dbReference type="Pfam" id="PF00580">
    <property type="entry name" value="UvrD-helicase"/>
    <property type="match status" value="2"/>
</dbReference>
<dbReference type="GO" id="GO:0005694">
    <property type="term" value="C:chromosome"/>
    <property type="evidence" value="ECO:0007669"/>
    <property type="project" value="InterPro"/>
</dbReference>
<dbReference type="GO" id="GO:0003677">
    <property type="term" value="F:DNA binding"/>
    <property type="evidence" value="ECO:0007669"/>
    <property type="project" value="InterPro"/>
</dbReference>
<feature type="binding site" evidence="9">
    <location>
        <begin position="210"/>
        <end position="217"/>
    </location>
    <ligand>
        <name>ATP</name>
        <dbReference type="ChEBI" id="CHEBI:30616"/>
    </ligand>
</feature>
<name>A0A2S5Z7J7_9GAMM</name>
<gene>
    <name evidence="11" type="ORF">KEHDKFFH_15355</name>
</gene>
<keyword evidence="12" id="KW-1185">Reference proteome</keyword>
<dbReference type="PANTHER" id="PTHR11070">
    <property type="entry name" value="UVRD / RECB / PCRA DNA HELICASE FAMILY MEMBER"/>
    <property type="match status" value="1"/>
</dbReference>
<dbReference type="EMBL" id="PSSX01000015">
    <property type="protein sequence ID" value="PPI83340.1"/>
    <property type="molecule type" value="Genomic_DNA"/>
</dbReference>
<evidence type="ECO:0000256" key="4">
    <source>
        <dbReference type="ARBA" id="ARBA00022840"/>
    </source>
</evidence>
<dbReference type="OrthoDB" id="5298826at2"/>
<dbReference type="PANTHER" id="PTHR11070:SF63">
    <property type="entry name" value="DNA HELICASE IV"/>
    <property type="match status" value="1"/>
</dbReference>
<evidence type="ECO:0000256" key="5">
    <source>
        <dbReference type="ARBA" id="ARBA00023235"/>
    </source>
</evidence>
<evidence type="ECO:0000256" key="1">
    <source>
        <dbReference type="ARBA" id="ARBA00022741"/>
    </source>
</evidence>
<dbReference type="GO" id="GO:0005829">
    <property type="term" value="C:cytosol"/>
    <property type="evidence" value="ECO:0007669"/>
    <property type="project" value="TreeGrafter"/>
</dbReference>
<keyword evidence="1 9" id="KW-0547">Nucleotide-binding</keyword>
<evidence type="ECO:0000256" key="9">
    <source>
        <dbReference type="PROSITE-ProRule" id="PRU00560"/>
    </source>
</evidence>
<dbReference type="FunFam" id="3.40.50.300:FF:000975">
    <property type="entry name" value="DNA helicase"/>
    <property type="match status" value="1"/>
</dbReference>
<evidence type="ECO:0000313" key="12">
    <source>
        <dbReference type="Proteomes" id="UP000239917"/>
    </source>
</evidence>
<dbReference type="Proteomes" id="UP000239917">
    <property type="component" value="Unassembled WGS sequence"/>
</dbReference>
<dbReference type="SUPFAM" id="SSF52540">
    <property type="entry name" value="P-loop containing nucleoside triphosphate hydrolases"/>
    <property type="match status" value="1"/>
</dbReference>
<comment type="catalytic activity">
    <reaction evidence="6">
        <text>Couples ATP hydrolysis with the unwinding of duplex DNA by translocating in the 3'-5' direction.</text>
        <dbReference type="EC" id="5.6.2.4"/>
    </reaction>
</comment>
<dbReference type="GO" id="GO:0005524">
    <property type="term" value="F:ATP binding"/>
    <property type="evidence" value="ECO:0007669"/>
    <property type="project" value="UniProtKB-UniRule"/>
</dbReference>
<dbReference type="InterPro" id="IPR027417">
    <property type="entry name" value="P-loop_NTPase"/>
</dbReference>
<accession>A0A2S5Z7J7</accession>
<evidence type="ECO:0000256" key="3">
    <source>
        <dbReference type="ARBA" id="ARBA00022806"/>
    </source>
</evidence>
<evidence type="ECO:0000256" key="2">
    <source>
        <dbReference type="ARBA" id="ARBA00022801"/>
    </source>
</evidence>
<reference evidence="11 12" key="1">
    <citation type="submission" date="2018-01" db="EMBL/GenBank/DDBJ databases">
        <title>Complete genome sequences of the type strains of Marinobacter flavimaris and Marinobacter maroccanus.</title>
        <authorList>
            <person name="Palau M."/>
            <person name="Boujida N."/>
            <person name="Manresa A."/>
            <person name="Minana-Galbis D."/>
        </authorList>
    </citation>
    <scope>NUCLEOTIDE SEQUENCE [LARGE SCALE GENOMIC DNA]</scope>
    <source>
        <strain evidence="11 12">N4</strain>
    </source>
</reference>
<dbReference type="InterPro" id="IPR014017">
    <property type="entry name" value="DNA_helicase_UvrD-like_C"/>
</dbReference>